<comment type="caution">
    <text evidence="2">The sequence shown here is derived from an EMBL/GenBank/DDBJ whole genome shotgun (WGS) entry which is preliminary data.</text>
</comment>
<sequence length="195" mass="21836">MKSMKARVLMVLSAFALLTTVVLTTPAATVQAKNATESLSNHQEVSNVVQNVDEKDMEKAKKFVEDALKTNEDFTYSVDRQKALQIGFSVDQVTNMAMFYENLPTEQVKFLEEGKQVAVKGDNQIKPMFVPALPWVVYISLQELIALLTALGLAGVAQQFLKDVYTHGIKQACKKFSKKHKKIKDFCKNNGYPTK</sequence>
<evidence type="ECO:0000313" key="3">
    <source>
        <dbReference type="Proteomes" id="UP001066455"/>
    </source>
</evidence>
<evidence type="ECO:0000256" key="1">
    <source>
        <dbReference type="SAM" id="SignalP"/>
    </source>
</evidence>
<gene>
    <name evidence="2" type="ORF">MOE73_07370</name>
</gene>
<evidence type="ECO:0000313" key="2">
    <source>
        <dbReference type="EMBL" id="MCY9279877.1"/>
    </source>
</evidence>
<accession>A0AA90J6K4</accession>
<protein>
    <submittedName>
        <fullName evidence="2">Uncharacterized protein</fullName>
    </submittedName>
</protein>
<proteinExistence type="predicted"/>
<feature type="signal peptide" evidence="1">
    <location>
        <begin position="1"/>
        <end position="27"/>
    </location>
</feature>
<dbReference type="AlphaFoldDB" id="A0AA90J6K4"/>
<organism evidence="2 3">
    <name type="scientific">Bacillus haynesii</name>
    <dbReference type="NCBI Taxonomy" id="1925021"/>
    <lineage>
        <taxon>Bacteria</taxon>
        <taxon>Bacillati</taxon>
        <taxon>Bacillota</taxon>
        <taxon>Bacilli</taxon>
        <taxon>Bacillales</taxon>
        <taxon>Bacillaceae</taxon>
        <taxon>Bacillus</taxon>
    </lineage>
</organism>
<reference evidence="2" key="1">
    <citation type="submission" date="2022-02" db="EMBL/GenBank/DDBJ databases">
        <title>Crop Bioprotection Bacillus Genome Sequencing.</title>
        <authorList>
            <person name="Dunlap C."/>
        </authorList>
    </citation>
    <scope>NUCLEOTIDE SEQUENCE</scope>
    <source>
        <strain evidence="2">T20C14</strain>
    </source>
</reference>
<feature type="chain" id="PRO_5041701766" evidence="1">
    <location>
        <begin position="28"/>
        <end position="195"/>
    </location>
</feature>
<dbReference type="Proteomes" id="UP001066455">
    <property type="component" value="Unassembled WGS sequence"/>
</dbReference>
<keyword evidence="1" id="KW-0732">Signal</keyword>
<dbReference type="RefSeq" id="WP_268305113.1">
    <property type="nucleotide sequence ID" value="NZ_JALAJL010000213.1"/>
</dbReference>
<name>A0AA90J6K4_9BACI</name>
<dbReference type="EMBL" id="JALAXI010000007">
    <property type="protein sequence ID" value="MCY9279877.1"/>
    <property type="molecule type" value="Genomic_DNA"/>
</dbReference>